<evidence type="ECO:0000256" key="5">
    <source>
        <dbReference type="ARBA" id="ARBA00022989"/>
    </source>
</evidence>
<keyword evidence="4 7" id="KW-0812">Transmembrane</keyword>
<evidence type="ECO:0000313" key="8">
    <source>
        <dbReference type="EMBL" id="MDE8644554.1"/>
    </source>
</evidence>
<feature type="transmembrane region" description="Helical" evidence="7">
    <location>
        <begin position="9"/>
        <end position="27"/>
    </location>
</feature>
<accession>A0A2A5IXV2</accession>
<keyword evidence="3" id="KW-1003">Cell membrane</keyword>
<dbReference type="Proteomes" id="UP001217325">
    <property type="component" value="Unassembled WGS sequence"/>
</dbReference>
<dbReference type="Pfam" id="PF07681">
    <property type="entry name" value="DoxX"/>
    <property type="match status" value="1"/>
</dbReference>
<dbReference type="RefSeq" id="WP_003946228.1">
    <property type="nucleotide sequence ID" value="NZ_AP023172.1"/>
</dbReference>
<reference evidence="8" key="2">
    <citation type="submission" date="2023-02" db="EMBL/GenBank/DDBJ databases">
        <title>A novel hydrolase synthesized by Rhodococcus erythropolis HQ is responsible for the detoxification of Zearalenone.</title>
        <authorList>
            <person name="Hu J."/>
            <person name="Xu J."/>
        </authorList>
    </citation>
    <scope>NUCLEOTIDE SEQUENCE</scope>
    <source>
        <strain evidence="8">HQ</strain>
    </source>
</reference>
<evidence type="ECO:0000256" key="7">
    <source>
        <dbReference type="SAM" id="Phobius"/>
    </source>
</evidence>
<sequence length="143" mass="14602">MNSSIARDLGLLIARVGLGIIFIAHGWQKFFTYKIAGTQAAFEGMGAPLPKISAVLAASIELGGGILLIAGLLTPLVGALLFLDMVGAFFIVHADKGVFIDNGGYELVVALGVGSLLIAVIGAGRISIDGLIGKGNGWVKTPA</sequence>
<dbReference type="EMBL" id="JARDXE010000003">
    <property type="protein sequence ID" value="MDE8644554.1"/>
    <property type="molecule type" value="Genomic_DNA"/>
</dbReference>
<evidence type="ECO:0000313" key="9">
    <source>
        <dbReference type="EMBL" id="PCK21807.1"/>
    </source>
</evidence>
<feature type="transmembrane region" description="Helical" evidence="7">
    <location>
        <begin position="104"/>
        <end position="128"/>
    </location>
</feature>
<dbReference type="PANTHER" id="PTHR33452:SF1">
    <property type="entry name" value="INNER MEMBRANE PROTEIN YPHA-RELATED"/>
    <property type="match status" value="1"/>
</dbReference>
<evidence type="ECO:0000256" key="1">
    <source>
        <dbReference type="ARBA" id="ARBA00004651"/>
    </source>
</evidence>
<evidence type="ECO:0000256" key="4">
    <source>
        <dbReference type="ARBA" id="ARBA00022692"/>
    </source>
</evidence>
<feature type="transmembrane region" description="Helical" evidence="7">
    <location>
        <begin position="66"/>
        <end position="92"/>
    </location>
</feature>
<comment type="subcellular location">
    <subcellularLocation>
        <location evidence="1">Cell membrane</location>
        <topology evidence="1">Multi-pass membrane protein</topology>
    </subcellularLocation>
</comment>
<dbReference type="Proteomes" id="UP000230886">
    <property type="component" value="Unassembled WGS sequence"/>
</dbReference>
<keyword evidence="6 7" id="KW-0472">Membrane</keyword>
<dbReference type="AlphaFoldDB" id="A0A069JG93"/>
<evidence type="ECO:0000313" key="10">
    <source>
        <dbReference type="Proteomes" id="UP000230886"/>
    </source>
</evidence>
<evidence type="ECO:0000256" key="2">
    <source>
        <dbReference type="ARBA" id="ARBA00006679"/>
    </source>
</evidence>
<gene>
    <name evidence="9" type="ORF">CHR55_33475</name>
    <name evidence="8" type="ORF">PXH69_06300</name>
</gene>
<proteinExistence type="inferred from homology"/>
<evidence type="ECO:0000256" key="6">
    <source>
        <dbReference type="ARBA" id="ARBA00023136"/>
    </source>
</evidence>
<organism evidence="9 10">
    <name type="scientific">Rhodococcus qingshengii</name>
    <dbReference type="NCBI Taxonomy" id="334542"/>
    <lineage>
        <taxon>Bacteria</taxon>
        <taxon>Bacillati</taxon>
        <taxon>Actinomycetota</taxon>
        <taxon>Actinomycetes</taxon>
        <taxon>Mycobacteriales</taxon>
        <taxon>Nocardiaceae</taxon>
        <taxon>Rhodococcus</taxon>
        <taxon>Rhodococcus erythropolis group</taxon>
    </lineage>
</organism>
<dbReference type="EMBL" id="NOVD01000094">
    <property type="protein sequence ID" value="PCK21807.1"/>
    <property type="molecule type" value="Genomic_DNA"/>
</dbReference>
<name>A0A069JG93_RHOSG</name>
<protein>
    <submittedName>
        <fullName evidence="9">DoxX family protein</fullName>
    </submittedName>
</protein>
<dbReference type="InterPro" id="IPR051907">
    <property type="entry name" value="DoxX-like_oxidoreductase"/>
</dbReference>
<comment type="similarity">
    <text evidence="2">Belongs to the DoxX family.</text>
</comment>
<dbReference type="InterPro" id="IPR032808">
    <property type="entry name" value="DoxX"/>
</dbReference>
<comment type="caution">
    <text evidence="9">The sequence shown here is derived from an EMBL/GenBank/DDBJ whole genome shotgun (WGS) entry which is preliminary data.</text>
</comment>
<keyword evidence="5 7" id="KW-1133">Transmembrane helix</keyword>
<accession>A0A069JG93</accession>
<evidence type="ECO:0000256" key="3">
    <source>
        <dbReference type="ARBA" id="ARBA00022475"/>
    </source>
</evidence>
<dbReference type="GeneID" id="57485732"/>
<dbReference type="GO" id="GO:0005886">
    <property type="term" value="C:plasma membrane"/>
    <property type="evidence" value="ECO:0007669"/>
    <property type="project" value="UniProtKB-SubCell"/>
</dbReference>
<reference evidence="9 10" key="1">
    <citation type="submission" date="2017-07" db="EMBL/GenBank/DDBJ databases">
        <title>Draft sequence of Rhodococcus enclensis 23b-28.</title>
        <authorList>
            <person name="Besaury L."/>
            <person name="Sancelme M."/>
            <person name="Amato P."/>
            <person name="Lallement A."/>
            <person name="Delort A.-M."/>
        </authorList>
    </citation>
    <scope>NUCLEOTIDE SEQUENCE [LARGE SCALE GENOMIC DNA]</scope>
    <source>
        <strain evidence="9 10">23b-28</strain>
    </source>
</reference>
<dbReference type="PANTHER" id="PTHR33452">
    <property type="entry name" value="OXIDOREDUCTASE CATD-RELATED"/>
    <property type="match status" value="1"/>
</dbReference>